<evidence type="ECO:0000256" key="4">
    <source>
        <dbReference type="ARBA" id="ARBA00022536"/>
    </source>
</evidence>
<dbReference type="InterPro" id="IPR001881">
    <property type="entry name" value="EGF-like_Ca-bd_dom"/>
</dbReference>
<feature type="domain" description="EGF-like" evidence="11">
    <location>
        <begin position="1290"/>
        <end position="1330"/>
    </location>
</feature>
<feature type="compositionally biased region" description="Low complexity" evidence="10">
    <location>
        <begin position="2179"/>
        <end position="2191"/>
    </location>
</feature>
<feature type="domain" description="TB" evidence="12">
    <location>
        <begin position="1503"/>
        <end position="1554"/>
    </location>
</feature>
<dbReference type="InterPro" id="IPR017878">
    <property type="entry name" value="TB_dom"/>
</dbReference>
<dbReference type="InterPro" id="IPR000742">
    <property type="entry name" value="EGF"/>
</dbReference>
<feature type="domain" description="EGF-like" evidence="11">
    <location>
        <begin position="597"/>
        <end position="637"/>
    </location>
</feature>
<comment type="caution">
    <text evidence="13">The sequence shown here is derived from an EMBL/GenBank/DDBJ whole genome shotgun (WGS) entry which is preliminary data.</text>
</comment>
<feature type="domain" description="EGF-like" evidence="11">
    <location>
        <begin position="355"/>
        <end position="392"/>
    </location>
</feature>
<feature type="domain" description="EGF-like" evidence="11">
    <location>
        <begin position="1732"/>
        <end position="1773"/>
    </location>
</feature>
<feature type="domain" description="TB" evidence="12">
    <location>
        <begin position="401"/>
        <end position="453"/>
    </location>
</feature>
<feature type="domain" description="EGF-like" evidence="11">
    <location>
        <begin position="799"/>
        <end position="839"/>
    </location>
</feature>
<feature type="domain" description="EGF-like" evidence="11">
    <location>
        <begin position="1372"/>
        <end position="1413"/>
    </location>
</feature>
<feature type="region of interest" description="Disordered" evidence="10">
    <location>
        <begin position="2174"/>
        <end position="2197"/>
    </location>
</feature>
<feature type="disulfide bond" evidence="9">
    <location>
        <begin position="1254"/>
        <end position="1264"/>
    </location>
</feature>
<dbReference type="InterPro" id="IPR049883">
    <property type="entry name" value="NOTCH1_EGF-like"/>
</dbReference>
<dbReference type="InterPro" id="IPR013032">
    <property type="entry name" value="EGF-like_CS"/>
</dbReference>
<dbReference type="Pfam" id="PF12662">
    <property type="entry name" value="cEGF"/>
    <property type="match status" value="6"/>
</dbReference>
<feature type="domain" description="EGF-like" evidence="11">
    <location>
        <begin position="1652"/>
        <end position="1692"/>
    </location>
</feature>
<feature type="domain" description="EGF-like" evidence="11">
    <location>
        <begin position="1208"/>
        <end position="1249"/>
    </location>
</feature>
<dbReference type="PROSITE" id="PS01187">
    <property type="entry name" value="EGF_CA"/>
    <property type="match status" value="15"/>
</dbReference>
<dbReference type="InterPro" id="IPR018097">
    <property type="entry name" value="EGF_Ca-bd_CS"/>
</dbReference>
<keyword evidence="3" id="KW-0272">Extracellular matrix</keyword>
<evidence type="ECO:0000256" key="3">
    <source>
        <dbReference type="ARBA" id="ARBA00022530"/>
    </source>
</evidence>
<feature type="domain" description="TB" evidence="12">
    <location>
        <begin position="1124"/>
        <end position="1187"/>
    </location>
</feature>
<feature type="domain" description="EGF-like" evidence="11">
    <location>
        <begin position="923"/>
        <end position="963"/>
    </location>
</feature>
<evidence type="ECO:0000256" key="2">
    <source>
        <dbReference type="ARBA" id="ARBA00022525"/>
    </source>
</evidence>
<evidence type="ECO:0000256" key="7">
    <source>
        <dbReference type="ARBA" id="ARBA00023157"/>
    </source>
</evidence>
<feature type="domain" description="EGF-like" evidence="11">
    <location>
        <begin position="716"/>
        <end position="753"/>
    </location>
</feature>
<dbReference type="Pfam" id="PF07645">
    <property type="entry name" value="EGF_CA"/>
    <property type="match status" value="26"/>
</dbReference>
<feature type="domain" description="EGF-like" evidence="11">
    <location>
        <begin position="1693"/>
        <end position="1731"/>
    </location>
</feature>
<evidence type="ECO:0000259" key="12">
    <source>
        <dbReference type="PROSITE" id="PS51364"/>
    </source>
</evidence>
<proteinExistence type="predicted"/>
<feature type="domain" description="EGF-like" evidence="11">
    <location>
        <begin position="1883"/>
        <end position="1923"/>
    </location>
</feature>
<dbReference type="SMART" id="SM00181">
    <property type="entry name" value="EGF"/>
    <property type="match status" value="39"/>
</dbReference>
<dbReference type="EMBL" id="CALNXK010000022">
    <property type="protein sequence ID" value="CAH3109650.1"/>
    <property type="molecule type" value="Genomic_DNA"/>
</dbReference>
<feature type="domain" description="EGF-like" evidence="11">
    <location>
        <begin position="1456"/>
        <end position="1498"/>
    </location>
</feature>
<dbReference type="PIRSF" id="PIRSF036312">
    <property type="entry name" value="Fibrillin"/>
    <property type="match status" value="1"/>
</dbReference>
<feature type="domain" description="EGF-like" evidence="11">
    <location>
        <begin position="1963"/>
        <end position="2000"/>
    </location>
</feature>
<dbReference type="InterPro" id="IPR026823">
    <property type="entry name" value="cEGF"/>
</dbReference>
<dbReference type="PROSITE" id="PS50026">
    <property type="entry name" value="EGF_3"/>
    <property type="match status" value="32"/>
</dbReference>
<comment type="subcellular location">
    <subcellularLocation>
        <location evidence="1">Secreted</location>
        <location evidence="1">Extracellular space</location>
        <location evidence="1">Extracellular matrix</location>
    </subcellularLocation>
</comment>
<dbReference type="SUPFAM" id="SSF57581">
    <property type="entry name" value="TB module/8-cys domain"/>
    <property type="match status" value="7"/>
</dbReference>
<feature type="compositionally biased region" description="Basic and acidic residues" evidence="10">
    <location>
        <begin position="2332"/>
        <end position="2358"/>
    </location>
</feature>
<feature type="domain" description="TB" evidence="12">
    <location>
        <begin position="968"/>
        <end position="1018"/>
    </location>
</feature>
<feature type="domain" description="EGF-like" evidence="11">
    <location>
        <begin position="206"/>
        <end position="247"/>
    </location>
</feature>
<dbReference type="Gene3D" id="3.90.290.10">
    <property type="entry name" value="TGF-beta binding (TB) domain"/>
    <property type="match status" value="7"/>
</dbReference>
<dbReference type="SMART" id="SM00179">
    <property type="entry name" value="EGF_CA"/>
    <property type="match status" value="39"/>
</dbReference>
<feature type="disulfide bond" evidence="9">
    <location>
        <begin position="561"/>
        <end position="571"/>
    </location>
</feature>
<feature type="domain" description="EGF-like" evidence="11">
    <location>
        <begin position="1611"/>
        <end position="1651"/>
    </location>
</feature>
<feature type="domain" description="TB" evidence="12">
    <location>
        <begin position="293"/>
        <end position="333"/>
    </location>
</feature>
<dbReference type="InterPro" id="IPR052080">
    <property type="entry name" value="vWF_C/EGF_Fibrillin"/>
</dbReference>
<evidence type="ECO:0000313" key="13">
    <source>
        <dbReference type="EMBL" id="CAH3109650.1"/>
    </source>
</evidence>
<dbReference type="PANTHER" id="PTHR47333">
    <property type="entry name" value="VON WILLEBRAND FACTOR C AND EGF DOMAIN-CONTAINING PROTEIN"/>
    <property type="match status" value="1"/>
</dbReference>
<keyword evidence="14" id="KW-1185">Reference proteome</keyword>
<keyword evidence="7 9" id="KW-1015">Disulfide bond</keyword>
<feature type="domain" description="TB" evidence="12">
    <location>
        <begin position="1778"/>
        <end position="1831"/>
    </location>
</feature>
<feature type="domain" description="EGF-like" evidence="11">
    <location>
        <begin position="758"/>
        <end position="798"/>
    </location>
</feature>
<dbReference type="PROSITE" id="PS00010">
    <property type="entry name" value="ASX_HYDROXYL"/>
    <property type="match status" value="35"/>
</dbReference>
<dbReference type="InterPro" id="IPR000152">
    <property type="entry name" value="EGF-type_Asp/Asn_hydroxyl_site"/>
</dbReference>
<dbReference type="SUPFAM" id="SSF57184">
    <property type="entry name" value="Growth factor receptor domain"/>
    <property type="match status" value="9"/>
</dbReference>
<keyword evidence="2" id="KW-0964">Secreted</keyword>
<dbReference type="PROSITE" id="PS01186">
    <property type="entry name" value="EGF_2"/>
    <property type="match status" value="24"/>
</dbReference>
<feature type="domain" description="EGF-like" evidence="11">
    <location>
        <begin position="248"/>
        <end position="288"/>
    </location>
</feature>
<keyword evidence="5" id="KW-0732">Signal</keyword>
<reference evidence="13 14" key="1">
    <citation type="submission" date="2022-05" db="EMBL/GenBank/DDBJ databases">
        <authorList>
            <consortium name="Genoscope - CEA"/>
            <person name="William W."/>
        </authorList>
    </citation>
    <scope>NUCLEOTIDE SEQUENCE [LARGE SCALE GENOMIC DNA]</scope>
</reference>
<evidence type="ECO:0000313" key="14">
    <source>
        <dbReference type="Proteomes" id="UP001159405"/>
    </source>
</evidence>
<dbReference type="SUPFAM" id="SSF57196">
    <property type="entry name" value="EGF/Laminin"/>
    <property type="match status" value="12"/>
</dbReference>
<evidence type="ECO:0000256" key="1">
    <source>
        <dbReference type="ARBA" id="ARBA00004498"/>
    </source>
</evidence>
<feature type="domain" description="EGF-like" evidence="11">
    <location>
        <begin position="1250"/>
        <end position="1289"/>
    </location>
</feature>
<evidence type="ECO:0000256" key="8">
    <source>
        <dbReference type="ARBA" id="ARBA00023180"/>
    </source>
</evidence>
<evidence type="ECO:0000256" key="6">
    <source>
        <dbReference type="ARBA" id="ARBA00022737"/>
    </source>
</evidence>
<dbReference type="Gene3D" id="2.10.25.10">
    <property type="entry name" value="Laminin"/>
    <property type="match status" value="39"/>
</dbReference>
<evidence type="ECO:0000256" key="10">
    <source>
        <dbReference type="SAM" id="MobiDB-lite"/>
    </source>
</evidence>
<evidence type="ECO:0008006" key="15">
    <source>
        <dbReference type="Google" id="ProtNLM"/>
    </source>
</evidence>
<dbReference type="PROSITE" id="PS51364">
    <property type="entry name" value="TB"/>
    <property type="match status" value="7"/>
</dbReference>
<comment type="caution">
    <text evidence="9">Lacks conserved residue(s) required for the propagation of feature annotation.</text>
</comment>
<feature type="domain" description="TB" evidence="12">
    <location>
        <begin position="93"/>
        <end position="148"/>
    </location>
</feature>
<feature type="domain" description="EGF-like" evidence="11">
    <location>
        <begin position="1077"/>
        <end position="1119"/>
    </location>
</feature>
<feature type="domain" description="EGF-like" evidence="11">
    <location>
        <begin position="840"/>
        <end position="881"/>
    </location>
</feature>
<dbReference type="Pfam" id="PF12661">
    <property type="entry name" value="hEGF"/>
    <property type="match status" value="4"/>
</dbReference>
<dbReference type="CDD" id="cd00054">
    <property type="entry name" value="EGF_CA"/>
    <property type="match status" value="17"/>
</dbReference>
<feature type="domain" description="EGF-like" evidence="11">
    <location>
        <begin position="673"/>
        <end position="715"/>
    </location>
</feature>
<feature type="domain" description="EGF-like" evidence="11">
    <location>
        <begin position="882"/>
        <end position="922"/>
    </location>
</feature>
<feature type="domain" description="EGF-like" evidence="11">
    <location>
        <begin position="1924"/>
        <end position="1962"/>
    </location>
</feature>
<feature type="domain" description="EGF-like" evidence="11">
    <location>
        <begin position="6"/>
        <end position="43"/>
    </location>
</feature>
<dbReference type="InterPro" id="IPR036773">
    <property type="entry name" value="TB_dom_sf"/>
</dbReference>
<keyword evidence="4 9" id="KW-0245">EGF-like domain</keyword>
<feature type="domain" description="EGF-like" evidence="11">
    <location>
        <begin position="1569"/>
        <end position="1606"/>
    </location>
</feature>
<keyword evidence="6" id="KW-0677">Repeat</keyword>
<feature type="domain" description="EGF-like" evidence="11">
    <location>
        <begin position="48"/>
        <end position="88"/>
    </location>
</feature>
<feature type="domain" description="EGF-like" evidence="11">
    <location>
        <begin position="1331"/>
        <end position="1368"/>
    </location>
</feature>
<dbReference type="Proteomes" id="UP001159405">
    <property type="component" value="Unassembled WGS sequence"/>
</dbReference>
<keyword evidence="8" id="KW-0325">Glycoprotein</keyword>
<dbReference type="Pfam" id="PF00683">
    <property type="entry name" value="TB"/>
    <property type="match status" value="7"/>
</dbReference>
<evidence type="ECO:0000259" key="11">
    <source>
        <dbReference type="PROSITE" id="PS50026"/>
    </source>
</evidence>
<feature type="domain" description="EGF-like" evidence="11">
    <location>
        <begin position="473"/>
        <end position="513"/>
    </location>
</feature>
<feature type="domain" description="EGF-like" evidence="11">
    <location>
        <begin position="1035"/>
        <end position="1072"/>
    </location>
</feature>
<accession>A0ABN8NJH6</accession>
<feature type="region of interest" description="Disordered" evidence="10">
    <location>
        <begin position="2332"/>
        <end position="2361"/>
    </location>
</feature>
<gene>
    <name evidence="13" type="ORF">PLOB_00018770</name>
</gene>
<feature type="domain" description="EGF-like" evidence="11">
    <location>
        <begin position="557"/>
        <end position="596"/>
    </location>
</feature>
<organism evidence="13 14">
    <name type="scientific">Porites lobata</name>
    <dbReference type="NCBI Taxonomy" id="104759"/>
    <lineage>
        <taxon>Eukaryota</taxon>
        <taxon>Metazoa</taxon>
        <taxon>Cnidaria</taxon>
        <taxon>Anthozoa</taxon>
        <taxon>Hexacorallia</taxon>
        <taxon>Scleractinia</taxon>
        <taxon>Fungiina</taxon>
        <taxon>Poritidae</taxon>
        <taxon>Porites</taxon>
    </lineage>
</organism>
<feature type="domain" description="EGF-like" evidence="11">
    <location>
        <begin position="1414"/>
        <end position="1451"/>
    </location>
</feature>
<dbReference type="PANTHER" id="PTHR47333:SF4">
    <property type="entry name" value="EGF-LIKE DOMAIN-CONTAINING PROTEIN"/>
    <property type="match status" value="1"/>
</dbReference>
<evidence type="ECO:0000256" key="9">
    <source>
        <dbReference type="PROSITE-ProRule" id="PRU00076"/>
    </source>
</evidence>
<protein>
    <recommendedName>
        <fullName evidence="15">Fibrillin-2</fullName>
    </recommendedName>
</protein>
<name>A0ABN8NJH6_9CNID</name>
<sequence>MRHCVDIDECRRFSGRCENGACVNNRGSYRCSCNKGFQPTLDQNACKDVDECKQGGVCKNGRCVNELGNFRCVCDRGFSPSADGKACVDSTLGRCYAKVVGVKCSEPLMRFLTISQCCCGMENGGQRGWDDPCTPCPTKGSAKYKQVCCKGPGMTCSGEDVDECKNNAGMKSSVCVNGQCQNTMKDYICVCNAGFRSDPTKKLCNDIDECREDPRLCQGGICQNVPGTFSCDCPKGYSLNTESRSCEDINECSIKGQCVDGTCINALGSFRCQCPPNYKLDSTGRICKDTRTAKCWTKITNNRCEEAINGAVSLETCCNTVGKGWGSPCTECPAKTGDERCALGYAIQDEPNCTDIDECTQFPSLCKNGICRNTLGSFACECSAGLTLDAAERSCLDLREEVCYGTVSSSGCGSPYGGRYKKVDCCCSVVGSGWGNPCQECPLANTDEFEALCGDRNKGYKTVETLTGPRVQDINECAMQGICDNGRCVNSQGGFKCECNQGYALDGEGKNCLDIDECRISSELCGNGTCNNIAGSFRCDCFTGFENAAMMMEVCVDKDECEQDPCADGTCVNTVGSYKCICPNGMELMKDGVTCEDKDECSDPTVCLNGVCQNYRGGYQCSCNPGFVATEDIDECETDNGNCQEQCNNTLGSYFCECGAGFALQPDERTCGDIDECQISSDICGSGSTCVNSKGGYYCACGAGYEPSADRRSCIDLDECQRDPMLCTNGVCRNSPGSFECICGDGYVLAKGTTACIDVDECSVDLAQCGESASCTNTVGSYICNCLEGYLGIGNQCTDIDECTTGDAQCHQNASCVNTPGSFNCACKQGYTGNGTVCRDIDECLADESLCVNGQCTNIQGSYECQCEIGYIPAEDKKSCVDIDECQMFPLCYHGRCVNMPGMFRCICDDGFQLDKQGTNCTDIDECSVTGMCINGRCVNEMGTYRCECDGDFMPNPAGSGCIDMRKANCHLSVVNDTCLNPLPSAYRAACCCTSGKAWGEPCEQCPLKGTEEFNRLCPGGIGFVPDPYTLVIKDVDECQELAGVCRQGRCVNTLGSFNCFCPQGFKHDVTTGTCTDLDECEEIDFICGLDGICINKNGTYDCVCPEGQTRNPNDGRCEDKRPQECFMVVEESAKSIPDSNSKPVCRNQFSNNVTRKDCCCTEVGEAYRKECSLCPKPGSNQFAALCLDIVLPSVSTTSPPTPGQARVVNECELFPELCLYGTCIDTRTSYRCQCPLGYKLGREGKMCKDVDECKMSPCKNGTCLNTFGSFLCTCPEGSKLDITGLGCTDMDECLEPSYCEHGRCENFLGGFNCSCDSGYIRSDDKKTCIDKDECTQISGLCGNGTCVNTAGSFRCSCHNGFRLDRRGYCRDIDECSTLVGVCQNGRCINTIGGYTCDCIPGYIATPDKTRCRDINECTEVPGYCENGICTNTIGGSRCECTTGYRLNRTADACVDVNECDENPNYCQYGGQCVNTPGSYRCLCQQGYEAGNGGTYCIDSRIGFCFEKFDENGCTTPKTRQMRKSVCCCTMGAGWGDPCELCPQKNTSNFALICPNGIGFVMDRHGVSDVDECKHMSSLCENGECVNNDGSYRCKCKMGFKLDASRKKCVDEDECLTAGVCGNGNCTNTEGSFQCTCPKGYAPGRYSPRCVDIDECTENNDLCAFRCVNQPGSYRCICPRGYELAADKVYCRDINECKKNSQLCTFVCKNFIGGYKCRCPNGFKGDGRNCEDINECVEKQGICKNGACRNLAGTYICDCNSGYERSADGKRCEDAKKGLCFAVVRNKVCQAVTKEMMQVRKRDCCCTAGKAWGTRCELCPSRGTDEYRYLCQTLARIEIKMQNVCEMVPGLCLNGKCISLPGGYRCMCNVGYKLTMDGKRCLDIDECAKNSSICQFTCANTDGSYICSCPVGYVLRPDKRTCTDEDECATGRHNCQHNCVNTAGSFRCGCPDGYTRNRMTCVDKDECMTNNNICGPGVCENLPGSYRCTCNQGYKYDETLKKCVGNRQVIGGCTPGICQYGCQNIYGGYRCACPPGFTQDYYYNQCVDINECRSIFLCGQAQCRNTLGGYYCSCRAGYVLRPDGRSCKDMNECNLGVSPCSFGCDNKQGGFSCRCPHGYHPIGGGHCLSPYGEACYECALSKGDSKGVPLVERNETESKQTQSSAPFHVVPASSGGYGQQHSHGYGQPQQGHGHRLLGDQSQSYNRQIYPQNWQASRPRQGLPLQQNRGFQFSYNPSRGNKRKRRSARHRMEKFTVQIPANITSAQPILRLVPVLSEFNGTFNYVIVHGNTSLFKVEQHEGISFLHVKTPIYRKGVFRLWIKGVLHERKEKKTEVKDKNGKTKVTRKTETEKGTKENPHPLGYNAAKKFSLRLVIKAV</sequence>
<dbReference type="InterPro" id="IPR009030">
    <property type="entry name" value="Growth_fac_rcpt_cys_sf"/>
</dbReference>
<evidence type="ECO:0000256" key="5">
    <source>
        <dbReference type="ARBA" id="ARBA00022729"/>
    </source>
</evidence>